<dbReference type="AlphaFoldDB" id="A0A085GC83"/>
<reference evidence="1 2" key="1">
    <citation type="submission" date="2014-05" db="EMBL/GenBank/DDBJ databases">
        <title>ATOL: Assembling a taxonomically balanced genome-scale reconstruction of the evolutionary history of the Enterobacteriaceae.</title>
        <authorList>
            <person name="Plunkett G.III."/>
            <person name="Neeno-Eckwall E.C."/>
            <person name="Glasner J.D."/>
            <person name="Perna N.T."/>
        </authorList>
    </citation>
    <scope>NUCLEOTIDE SEQUENCE [LARGE SCALE GENOMIC DNA]</scope>
    <source>
        <strain evidence="1 2">ATCC 33320</strain>
    </source>
</reference>
<dbReference type="EMBL" id="JMPI01000030">
    <property type="protein sequence ID" value="KFC81328.1"/>
    <property type="molecule type" value="Genomic_DNA"/>
</dbReference>
<organism evidence="1 2">
    <name type="scientific">Buttiauxella agrestis ATCC 33320</name>
    <dbReference type="NCBI Taxonomy" id="1006004"/>
    <lineage>
        <taxon>Bacteria</taxon>
        <taxon>Pseudomonadati</taxon>
        <taxon>Pseudomonadota</taxon>
        <taxon>Gammaproteobacteria</taxon>
        <taxon>Enterobacterales</taxon>
        <taxon>Enterobacteriaceae</taxon>
        <taxon>Buttiauxella</taxon>
    </lineage>
</organism>
<dbReference type="STRING" id="1006004.GBAG_2108"/>
<keyword evidence="2" id="KW-1185">Reference proteome</keyword>
<evidence type="ECO:0000313" key="2">
    <source>
        <dbReference type="Proteomes" id="UP000028653"/>
    </source>
</evidence>
<sequence length="58" mass="6447">MQPVAIYRNRLPFPFADGVLGNGEKICAMLVQRETLAAPALRKVYHTKVQLSKIAFAC</sequence>
<comment type="caution">
    <text evidence="1">The sequence shown here is derived from an EMBL/GenBank/DDBJ whole genome shotgun (WGS) entry which is preliminary data.</text>
</comment>
<evidence type="ECO:0000313" key="1">
    <source>
        <dbReference type="EMBL" id="KFC81328.1"/>
    </source>
</evidence>
<accession>A0A085GC83</accession>
<dbReference type="Proteomes" id="UP000028653">
    <property type="component" value="Unassembled WGS sequence"/>
</dbReference>
<name>A0A085GC83_9ENTR</name>
<proteinExistence type="predicted"/>
<protein>
    <submittedName>
        <fullName evidence="1">Uncharacterized protein</fullName>
    </submittedName>
</protein>
<gene>
    <name evidence="1" type="ORF">GBAG_2108</name>
</gene>